<name>A0AAW9EB35_KLEAE</name>
<comment type="caution">
    <text evidence="1">The sequence shown here is derived from an EMBL/GenBank/DDBJ whole genome shotgun (WGS) entry which is preliminary data.</text>
</comment>
<feature type="non-terminal residue" evidence="1">
    <location>
        <position position="1"/>
    </location>
</feature>
<evidence type="ECO:0000313" key="1">
    <source>
        <dbReference type="EMBL" id="MDX7018445.1"/>
    </source>
</evidence>
<gene>
    <name evidence="1" type="ORF">SJ059_28905</name>
</gene>
<evidence type="ECO:0000313" key="2">
    <source>
        <dbReference type="Proteomes" id="UP001279012"/>
    </source>
</evidence>
<proteinExistence type="predicted"/>
<dbReference type="EMBL" id="JAWZZT010000929">
    <property type="protein sequence ID" value="MDX7018445.1"/>
    <property type="molecule type" value="Genomic_DNA"/>
</dbReference>
<dbReference type="AlphaFoldDB" id="A0AAW9EB35"/>
<accession>A0AAW9EB35</accession>
<organism evidence="1 2">
    <name type="scientific">Klebsiella aerogenes</name>
    <name type="common">Enterobacter aerogenes</name>
    <dbReference type="NCBI Taxonomy" id="548"/>
    <lineage>
        <taxon>Bacteria</taxon>
        <taxon>Pseudomonadati</taxon>
        <taxon>Pseudomonadota</taxon>
        <taxon>Gammaproteobacteria</taxon>
        <taxon>Enterobacterales</taxon>
        <taxon>Enterobacteriaceae</taxon>
        <taxon>Klebsiella/Raoultella group</taxon>
        <taxon>Klebsiella</taxon>
    </lineage>
</organism>
<sequence length="76" mass="8612">IDTPRYLGKNPEHATLCNNFNQKAIEYINSKANIKTVIIAAFWDAGIDNKDKEMGYHQVSGRYTDDNLIALRLGLE</sequence>
<reference evidence="1" key="1">
    <citation type="submission" date="2023-11" db="EMBL/GenBank/DDBJ databases">
        <title>Detection of rare carbapenemases in Enterobacterales - comparison of two colorimetric and two CIM-based carbapenemase assays.</title>
        <authorList>
            <person name="Schaffarczyk L."/>
            <person name="Noster J."/>
            <person name="Stelzer Y."/>
            <person name="Sattler J."/>
            <person name="Gatermann S."/>
            <person name="Hamprecht A."/>
        </authorList>
    </citation>
    <scope>NUCLEOTIDE SEQUENCE</scope>
    <source>
        <strain evidence="1">CIM-Cont-037</strain>
    </source>
</reference>
<protein>
    <submittedName>
        <fullName evidence="1">Uncharacterized protein</fullName>
    </submittedName>
</protein>
<dbReference type="Proteomes" id="UP001279012">
    <property type="component" value="Unassembled WGS sequence"/>
</dbReference>